<dbReference type="AlphaFoldDB" id="A0A449B161"/>
<protein>
    <recommendedName>
        <fullName evidence="1">Transglutaminase-like domain-containing protein</fullName>
    </recommendedName>
</protein>
<evidence type="ECO:0000259" key="1">
    <source>
        <dbReference type="SMART" id="SM00460"/>
    </source>
</evidence>
<dbReference type="Proteomes" id="UP000290985">
    <property type="component" value="Chromosome"/>
</dbReference>
<dbReference type="Gene3D" id="3.10.620.30">
    <property type="match status" value="1"/>
</dbReference>
<sequence>MLILIGVGTLASSIILLLIFVKKDNSKVVFDPKNNLAFSKLPKNTNPPKSEIKENNIKNKTSEKLLNSEQKKNLQAIKSKFKKIILESQDLPVSKEFLTYLNNLISKIDDSKTENKYLKIFNLNYNIFFGNFDAWKEIFLNINELFWSNQEKQKWINKLNEMLINVKKWNEGLNITDKLKKLLKDFYIEKLKEQINLYEEHPYYFQPLERLKKLLYHYQNNYNKNVILQWGIDKNNKFSLSPNKYYSGNFQQVKINNKYIHNWLKYYKRWNWIFINKDEQINKIEDKNIKSLQINPQFKDNKIISDYIQRQIRFASDKYSNFWLINSQHPQKVNYKDTLEPKNRIKIEKTKYKINEVLDNINKLSLQQQFAINKSQGKGAVTIDNKQYKYWKSSSIKNFDFEKFNKYQKYADVKTYNYVFEYKNIYDNLLFQQPNLFSEALYRTFNEDLVTPKHTQIQDNKLTADKIYYHKTTPITIQEAKKLSKDPWFNPIPEYQRWFNKWKEILPNIINKKWDTKTKIKAISYYIATNSLYLHAPNWTQYNYNGYGFYNPTQIFTNDPEIQCVGYVMNLAAALTILNIPVRILGGAYFGNSTAVVPSGYHAWNEVFVDGRWKIIDLTWFDYLEYGASKDKTYELQDDLDLFLERNSEHKLRKYFRLDLNSYETTLLYFKNPKQYEYQDLPDSI</sequence>
<dbReference type="SMART" id="SM00460">
    <property type="entry name" value="TGc"/>
    <property type="match status" value="1"/>
</dbReference>
<dbReference type="InterPro" id="IPR002931">
    <property type="entry name" value="Transglutaminase-like"/>
</dbReference>
<proteinExistence type="predicted"/>
<evidence type="ECO:0000313" key="3">
    <source>
        <dbReference type="Proteomes" id="UP000290985"/>
    </source>
</evidence>
<name>A0A449B161_9BACT</name>
<dbReference type="EMBL" id="LR215036">
    <property type="protein sequence ID" value="VEU74338.1"/>
    <property type="molecule type" value="Genomic_DNA"/>
</dbReference>
<reference evidence="2 3" key="1">
    <citation type="submission" date="2019-01" db="EMBL/GenBank/DDBJ databases">
        <authorList>
            <consortium name="Pathogen Informatics"/>
        </authorList>
    </citation>
    <scope>NUCLEOTIDE SEQUENCE [LARGE SCALE GENOMIC DNA]</scope>
    <source>
        <strain evidence="2 3">NCTC10181</strain>
    </source>
</reference>
<evidence type="ECO:0000313" key="2">
    <source>
        <dbReference type="EMBL" id="VEU74338.1"/>
    </source>
</evidence>
<dbReference type="Pfam" id="PF01841">
    <property type="entry name" value="Transglut_core"/>
    <property type="match status" value="1"/>
</dbReference>
<accession>A0A449B161</accession>
<dbReference type="InterPro" id="IPR038765">
    <property type="entry name" value="Papain-like_cys_pep_sf"/>
</dbReference>
<keyword evidence="3" id="KW-1185">Reference proteome</keyword>
<dbReference type="SUPFAM" id="SSF54001">
    <property type="entry name" value="Cysteine proteinases"/>
    <property type="match status" value="1"/>
</dbReference>
<dbReference type="RefSeq" id="WP_129725178.1">
    <property type="nucleotide sequence ID" value="NZ_LR215036.1"/>
</dbReference>
<gene>
    <name evidence="2" type="ORF">NCTC10181_00173</name>
</gene>
<dbReference type="KEGG" id="mcit:NCTC10181_00173"/>
<feature type="domain" description="Transglutaminase-like" evidence="1">
    <location>
        <begin position="556"/>
        <end position="620"/>
    </location>
</feature>
<dbReference type="OrthoDB" id="393809at2"/>
<organism evidence="2 3">
    <name type="scientific">Mycoplasmopsis citelli</name>
    <dbReference type="NCBI Taxonomy" id="171281"/>
    <lineage>
        <taxon>Bacteria</taxon>
        <taxon>Bacillati</taxon>
        <taxon>Mycoplasmatota</taxon>
        <taxon>Mycoplasmoidales</taxon>
        <taxon>Metamycoplasmataceae</taxon>
        <taxon>Mycoplasmopsis</taxon>
    </lineage>
</organism>